<dbReference type="EMBL" id="CAJNOU010000038">
    <property type="protein sequence ID" value="CAF0825495.1"/>
    <property type="molecule type" value="Genomic_DNA"/>
</dbReference>
<dbReference type="EMBL" id="CAJNOT010000112">
    <property type="protein sequence ID" value="CAF0844705.1"/>
    <property type="molecule type" value="Genomic_DNA"/>
</dbReference>
<accession>A0A813NJA6</accession>
<keyword evidence="7" id="KW-1185">Reference proteome</keyword>
<evidence type="ECO:0000313" key="7">
    <source>
        <dbReference type="Proteomes" id="UP000663870"/>
    </source>
</evidence>
<dbReference type="EMBL" id="CAJNOL010000121">
    <property type="protein sequence ID" value="CAF0863374.1"/>
    <property type="molecule type" value="Genomic_DNA"/>
</dbReference>
<evidence type="ECO:0000313" key="6">
    <source>
        <dbReference type="EMBL" id="CAF0864798.1"/>
    </source>
</evidence>
<evidence type="ECO:0000313" key="1">
    <source>
        <dbReference type="EMBL" id="CAF0738332.1"/>
    </source>
</evidence>
<reference evidence="1" key="1">
    <citation type="submission" date="2021-02" db="EMBL/GenBank/DDBJ databases">
        <authorList>
            <person name="Nowell W R."/>
        </authorList>
    </citation>
    <scope>NUCLEOTIDE SEQUENCE</scope>
</reference>
<dbReference type="Proteomes" id="UP000663882">
    <property type="component" value="Unassembled WGS sequence"/>
</dbReference>
<name>A0A813NJA6_9BILA</name>
<dbReference type="Proteomes" id="UP000663864">
    <property type="component" value="Unassembled WGS sequence"/>
</dbReference>
<dbReference type="Proteomes" id="UP000663889">
    <property type="component" value="Unassembled WGS sequence"/>
</dbReference>
<comment type="caution">
    <text evidence="1">The sequence shown here is derived from an EMBL/GenBank/DDBJ whole genome shotgun (WGS) entry which is preliminary data.</text>
</comment>
<evidence type="ECO:0000313" key="4">
    <source>
        <dbReference type="EMBL" id="CAF0844705.1"/>
    </source>
</evidence>
<dbReference type="Proteomes" id="UP000663870">
    <property type="component" value="Unassembled WGS sequence"/>
</dbReference>
<evidence type="ECO:0000313" key="5">
    <source>
        <dbReference type="EMBL" id="CAF0863374.1"/>
    </source>
</evidence>
<gene>
    <name evidence="5" type="ORF">JXQ802_LOCUS7304</name>
    <name evidence="6" type="ORF">JXQ802_LOCUS7376</name>
    <name evidence="2" type="ORF">PYM288_LOCUS5011</name>
    <name evidence="1" type="ORF">RFH988_LOCUS580</name>
    <name evidence="3" type="ORF">SEV965_LOCUS1842</name>
    <name evidence="4" type="ORF">ZHD862_LOCUS4561</name>
</gene>
<sequence>MARILDQHFSDLFQVITELILFFSQICFNEEANKQKNKMRNMFSFFREQKNIQMKNRTSDKINNISIDIK</sequence>
<dbReference type="EMBL" id="CAJNOH010000048">
    <property type="protein sequence ID" value="CAF0809329.1"/>
    <property type="molecule type" value="Genomic_DNA"/>
</dbReference>
<evidence type="ECO:0000313" key="2">
    <source>
        <dbReference type="EMBL" id="CAF0809329.1"/>
    </source>
</evidence>
<proteinExistence type="predicted"/>
<dbReference type="AlphaFoldDB" id="A0A813NJA6"/>
<organism evidence="1 8">
    <name type="scientific">Rotaria sordida</name>
    <dbReference type="NCBI Taxonomy" id="392033"/>
    <lineage>
        <taxon>Eukaryota</taxon>
        <taxon>Metazoa</taxon>
        <taxon>Spiralia</taxon>
        <taxon>Gnathifera</taxon>
        <taxon>Rotifera</taxon>
        <taxon>Eurotatoria</taxon>
        <taxon>Bdelloidea</taxon>
        <taxon>Philodinida</taxon>
        <taxon>Philodinidae</taxon>
        <taxon>Rotaria</taxon>
    </lineage>
</organism>
<dbReference type="Proteomes" id="UP000663854">
    <property type="component" value="Unassembled WGS sequence"/>
</dbReference>
<protein>
    <submittedName>
        <fullName evidence="1">Uncharacterized protein</fullName>
    </submittedName>
</protein>
<dbReference type="EMBL" id="CAJNOL010000123">
    <property type="protein sequence ID" value="CAF0864798.1"/>
    <property type="molecule type" value="Genomic_DNA"/>
</dbReference>
<evidence type="ECO:0000313" key="8">
    <source>
        <dbReference type="Proteomes" id="UP000663882"/>
    </source>
</evidence>
<dbReference type="EMBL" id="CAJNOO010000010">
    <property type="protein sequence ID" value="CAF0738332.1"/>
    <property type="molecule type" value="Genomic_DNA"/>
</dbReference>
<evidence type="ECO:0000313" key="3">
    <source>
        <dbReference type="EMBL" id="CAF0825495.1"/>
    </source>
</evidence>